<evidence type="ECO:0000313" key="2">
    <source>
        <dbReference type="EMBL" id="KAK8865107.1"/>
    </source>
</evidence>
<keyword evidence="3" id="KW-1185">Reference proteome</keyword>
<protein>
    <recommendedName>
        <fullName evidence="4">DUF3447 domain-containing protein</fullName>
    </recommendedName>
</protein>
<proteinExistence type="predicted"/>
<dbReference type="InterPro" id="IPR036770">
    <property type="entry name" value="Ankyrin_rpt-contain_sf"/>
</dbReference>
<evidence type="ECO:0008006" key="4">
    <source>
        <dbReference type="Google" id="ProtNLM"/>
    </source>
</evidence>
<organism evidence="1 3">
    <name type="scientific">Tritrichomonas musculus</name>
    <dbReference type="NCBI Taxonomy" id="1915356"/>
    <lineage>
        <taxon>Eukaryota</taxon>
        <taxon>Metamonada</taxon>
        <taxon>Parabasalia</taxon>
        <taxon>Tritrichomonadida</taxon>
        <taxon>Tritrichomonadidae</taxon>
        <taxon>Tritrichomonas</taxon>
    </lineage>
</organism>
<comment type="caution">
    <text evidence="1">The sequence shown here is derived from an EMBL/GenBank/DDBJ whole genome shotgun (WGS) entry which is preliminary data.</text>
</comment>
<dbReference type="PANTHER" id="PTHR24159:SF5">
    <property type="entry name" value="ANK_REP_REGION DOMAIN-CONTAINING PROTEIN"/>
    <property type="match status" value="1"/>
</dbReference>
<gene>
    <name evidence="2" type="ORF">M9Y10_010639</name>
    <name evidence="1" type="ORF">M9Y10_027575</name>
</gene>
<sequence>MKSYIDLKKKLYNTIMKFLEKSDENLDVISQKYLKKIYDNFNFDEDREEMIQFLLTIKSISDNHHRYCHFIQKITQIFRHYKEQIKQILSNDEIYQIFESNKLIVLFLLKNEFITISEKIYNEMIIKKEPNGNSYCHFFYPELEKFKGEEKMKNIKKDILSINPTAFEHFEKNRQEGENDSFICSLIRNDLVEEFISYINRNNYSVSRKITPSIFETNQFLISNNNTTLIEYSAFFGSIHIFQYLLLNNAELTESLWLYAIHSKNAELIHLLESNKISPPKFMNNNNSYLKCYIESIKCHHNDFVDYIENNLMIQNETESKQIKEEIISNIIKYHNYKYFQTDTIKEQGFFYLYLYDYKKLVDFLLIEKDKEIKTKIISMTLIL</sequence>
<accession>A0ABR2GLQ3</accession>
<evidence type="ECO:0000313" key="1">
    <source>
        <dbReference type="EMBL" id="KAK8834522.1"/>
    </source>
</evidence>
<name>A0ABR2GLQ3_9EUKA</name>
<evidence type="ECO:0000313" key="3">
    <source>
        <dbReference type="Proteomes" id="UP001470230"/>
    </source>
</evidence>
<dbReference type="EMBL" id="JAPFFF010000016">
    <property type="protein sequence ID" value="KAK8865107.1"/>
    <property type="molecule type" value="Genomic_DNA"/>
</dbReference>
<dbReference type="EMBL" id="JAPFFF010000377">
    <property type="protein sequence ID" value="KAK8834522.1"/>
    <property type="molecule type" value="Genomic_DNA"/>
</dbReference>
<dbReference type="PANTHER" id="PTHR24159">
    <property type="match status" value="1"/>
</dbReference>
<reference evidence="1 3" key="1">
    <citation type="submission" date="2024-04" db="EMBL/GenBank/DDBJ databases">
        <title>Tritrichomonas musculus Genome.</title>
        <authorList>
            <person name="Alves-Ferreira E."/>
            <person name="Grigg M."/>
            <person name="Lorenzi H."/>
            <person name="Galac M."/>
        </authorList>
    </citation>
    <scope>NUCLEOTIDE SEQUENCE [LARGE SCALE GENOMIC DNA]</scope>
    <source>
        <strain evidence="1 3">EAF2021</strain>
    </source>
</reference>
<dbReference type="Proteomes" id="UP001470230">
    <property type="component" value="Unassembled WGS sequence"/>
</dbReference>
<dbReference type="SUPFAM" id="SSF48403">
    <property type="entry name" value="Ankyrin repeat"/>
    <property type="match status" value="1"/>
</dbReference>